<evidence type="ECO:0000313" key="2">
    <source>
        <dbReference type="EMBL" id="KZV23771.1"/>
    </source>
</evidence>
<gene>
    <name evidence="2" type="ORF">F511_27010</name>
</gene>
<keyword evidence="3" id="KW-1185">Reference proteome</keyword>
<dbReference type="Proteomes" id="UP000250235">
    <property type="component" value="Unassembled WGS sequence"/>
</dbReference>
<sequence>MASALISNSHHIFFDSVLAMDDAGLVAVFEALVATGLKDFLGCPAIYYEASLTEFFENSSVRDGMVVSTIRGMIVEISENVFAEAFQIPMDGLTDFYEVPKDLVFDMRSIVSDSGEQTPVTIEVTGETVVEQESAVENVIEEQRRDTVVEEQPSVEVSVESVDVQRAETAVDISEEETVSAFEKSEPTMASVPVAESATEEVIPTSADDMDVIIEQVIAETAQMGADEEDIDIGGATVSGSAVGSQAVEKADEFELWLNLSYEEFHARQAEQPVVTTSDTDEDINTIDVGTGVRDQQLQTFDMADSRTDASVDYTVTEPVEKMEMAAVEQSDDEAMSLEEILMTIPVNCPLPSVEGEVTKIQLGQSISIPGVDEGDWYKVSLPKIPTTDKGKAPLQIRDPIKGNPVKEQLLLIVADINLLVQLREKIIYEVDKFFNSFSLKKLDALQTDDISAKEELVLSWAEAESTRVALNRKTYIITKYKELLILKFLEAHRANFVPGEGSSAVDLKILDKLSSLHLFLVEELKMEVQAHGLKWDRTCCSQIFEGRPRDRGAAIARTNTNTRSTCWIRTMILVDGVWVVEPCGDHWVKIPKRIVNNEILRQ</sequence>
<feature type="region of interest" description="Disordered" evidence="1">
    <location>
        <begin position="178"/>
        <end position="197"/>
    </location>
</feature>
<accession>A0A2Z7APJ0</accession>
<name>A0A2Z7APJ0_9LAMI</name>
<dbReference type="AlphaFoldDB" id="A0A2Z7APJ0"/>
<evidence type="ECO:0000313" key="3">
    <source>
        <dbReference type="Proteomes" id="UP000250235"/>
    </source>
</evidence>
<organism evidence="2 3">
    <name type="scientific">Dorcoceras hygrometricum</name>
    <dbReference type="NCBI Taxonomy" id="472368"/>
    <lineage>
        <taxon>Eukaryota</taxon>
        <taxon>Viridiplantae</taxon>
        <taxon>Streptophyta</taxon>
        <taxon>Embryophyta</taxon>
        <taxon>Tracheophyta</taxon>
        <taxon>Spermatophyta</taxon>
        <taxon>Magnoliopsida</taxon>
        <taxon>eudicotyledons</taxon>
        <taxon>Gunneridae</taxon>
        <taxon>Pentapetalae</taxon>
        <taxon>asterids</taxon>
        <taxon>lamiids</taxon>
        <taxon>Lamiales</taxon>
        <taxon>Gesneriaceae</taxon>
        <taxon>Didymocarpoideae</taxon>
        <taxon>Trichosporeae</taxon>
        <taxon>Loxocarpinae</taxon>
        <taxon>Dorcoceras</taxon>
    </lineage>
</organism>
<reference evidence="2 3" key="1">
    <citation type="journal article" date="2015" name="Proc. Natl. Acad. Sci. U.S.A.">
        <title>The resurrection genome of Boea hygrometrica: A blueprint for survival of dehydration.</title>
        <authorList>
            <person name="Xiao L."/>
            <person name="Yang G."/>
            <person name="Zhang L."/>
            <person name="Yang X."/>
            <person name="Zhao S."/>
            <person name="Ji Z."/>
            <person name="Zhou Q."/>
            <person name="Hu M."/>
            <person name="Wang Y."/>
            <person name="Chen M."/>
            <person name="Xu Y."/>
            <person name="Jin H."/>
            <person name="Xiao X."/>
            <person name="Hu G."/>
            <person name="Bao F."/>
            <person name="Hu Y."/>
            <person name="Wan P."/>
            <person name="Li L."/>
            <person name="Deng X."/>
            <person name="Kuang T."/>
            <person name="Xiang C."/>
            <person name="Zhu J.K."/>
            <person name="Oliver M.J."/>
            <person name="He Y."/>
        </authorList>
    </citation>
    <scope>NUCLEOTIDE SEQUENCE [LARGE SCALE GENOMIC DNA]</scope>
    <source>
        <strain evidence="3">cv. XS01</strain>
    </source>
</reference>
<evidence type="ECO:0000256" key="1">
    <source>
        <dbReference type="SAM" id="MobiDB-lite"/>
    </source>
</evidence>
<proteinExistence type="predicted"/>
<protein>
    <submittedName>
        <fullName evidence="2">Mucin-2-like</fullName>
    </submittedName>
</protein>
<dbReference type="EMBL" id="KV013378">
    <property type="protein sequence ID" value="KZV23771.1"/>
    <property type="molecule type" value="Genomic_DNA"/>
</dbReference>